<dbReference type="Pfam" id="PF05348">
    <property type="entry name" value="UMP1"/>
    <property type="match status" value="1"/>
</dbReference>
<evidence type="ECO:0000256" key="1">
    <source>
        <dbReference type="ARBA" id="ARBA00023186"/>
    </source>
</evidence>
<dbReference type="PaxDb" id="121845-A0A1S3D5H2"/>
<dbReference type="GO" id="GO:0043248">
    <property type="term" value="P:proteasome assembly"/>
    <property type="evidence" value="ECO:0007669"/>
    <property type="project" value="InterPro"/>
</dbReference>
<organism evidence="3 5">
    <name type="scientific">Diaphorina citri</name>
    <name type="common">Asian citrus psyllid</name>
    <dbReference type="NCBI Taxonomy" id="121845"/>
    <lineage>
        <taxon>Eukaryota</taxon>
        <taxon>Metazoa</taxon>
        <taxon>Ecdysozoa</taxon>
        <taxon>Arthropoda</taxon>
        <taxon>Hexapoda</taxon>
        <taxon>Insecta</taxon>
        <taxon>Pterygota</taxon>
        <taxon>Neoptera</taxon>
        <taxon>Paraneoptera</taxon>
        <taxon>Hemiptera</taxon>
        <taxon>Sternorrhyncha</taxon>
        <taxon>Psylloidea</taxon>
        <taxon>Psyllidae</taxon>
        <taxon>Diaphorininae</taxon>
        <taxon>Diaphorina</taxon>
    </lineage>
</organism>
<dbReference type="GO" id="GO:0005634">
    <property type="term" value="C:nucleus"/>
    <property type="evidence" value="ECO:0007669"/>
    <property type="project" value="TreeGrafter"/>
</dbReference>
<dbReference type="PANTHER" id="PTHR12828:SF3">
    <property type="entry name" value="PROTEASOME MATURATION PROTEIN"/>
    <property type="match status" value="1"/>
</dbReference>
<dbReference type="GO" id="GO:0005737">
    <property type="term" value="C:cytoplasm"/>
    <property type="evidence" value="ECO:0007669"/>
    <property type="project" value="TreeGrafter"/>
</dbReference>
<evidence type="ECO:0000313" key="5">
    <source>
        <dbReference type="RefSeq" id="XP_008474698.1"/>
    </source>
</evidence>
<dbReference type="Proteomes" id="UP000079169">
    <property type="component" value="Unplaced"/>
</dbReference>
<name>A0A1S3D5H2_DIACI</name>
<dbReference type="CTD" id="51371"/>
<keyword evidence="4 5" id="KW-0647">Proteasome</keyword>
<proteinExistence type="inferred from homology"/>
<protein>
    <submittedName>
        <fullName evidence="4">Proteasome maturation protein isoform X1</fullName>
    </submittedName>
    <submittedName>
        <fullName evidence="5">Proteasome maturation protein isoform X2</fullName>
    </submittedName>
</protein>
<evidence type="ECO:0000313" key="3">
    <source>
        <dbReference type="Proteomes" id="UP000079169"/>
    </source>
</evidence>
<dbReference type="InterPro" id="IPR008012">
    <property type="entry name" value="Ump1"/>
</dbReference>
<evidence type="ECO:0000256" key="2">
    <source>
        <dbReference type="ARBA" id="ARBA00043974"/>
    </source>
</evidence>
<dbReference type="GeneID" id="103511738"/>
<keyword evidence="1" id="KW-0143">Chaperone</keyword>
<dbReference type="STRING" id="121845.A0A1S3D5H2"/>
<dbReference type="RefSeq" id="XP_008474697.1">
    <property type="nucleotide sequence ID" value="XM_008476475.3"/>
</dbReference>
<sequence>MSTRINEGIGCVEMPEHSYGMPDSMTSVRSKVIDDMVASHPLELSVQNFAANEERLRLMGAKMSQGVHLPLRLKLEQQIVKQNSGHHSFLPSSHFSLDILTGAHERIEFEDILNMEEFRETVARPHEDLEVGFK</sequence>
<accession>A0A1S3D5H2</accession>
<dbReference type="AlphaFoldDB" id="A0A1S3D5H2"/>
<dbReference type="KEGG" id="dci:103511738"/>
<keyword evidence="3" id="KW-1185">Reference proteome</keyword>
<dbReference type="OrthoDB" id="15001at2759"/>
<gene>
    <name evidence="4 5" type="primary">LOC103511738</name>
</gene>
<comment type="similarity">
    <text evidence="2">Belongs to the POMP/UMP1 family.</text>
</comment>
<reference evidence="4 5" key="1">
    <citation type="submission" date="2025-04" db="UniProtKB">
        <authorList>
            <consortium name="RefSeq"/>
        </authorList>
    </citation>
    <scope>IDENTIFICATION</scope>
</reference>
<dbReference type="RefSeq" id="XP_008474698.1">
    <property type="nucleotide sequence ID" value="XM_008476476.3"/>
</dbReference>
<evidence type="ECO:0000313" key="4">
    <source>
        <dbReference type="RefSeq" id="XP_008474697.1"/>
    </source>
</evidence>
<dbReference type="GO" id="GO:0000502">
    <property type="term" value="C:proteasome complex"/>
    <property type="evidence" value="ECO:0007669"/>
    <property type="project" value="UniProtKB-KW"/>
</dbReference>
<dbReference type="PANTHER" id="PTHR12828">
    <property type="entry name" value="PROTEASOME MATURATION PROTEIN UMP1"/>
    <property type="match status" value="1"/>
</dbReference>
<dbReference type="OMA" id="PMRLAME"/>